<keyword evidence="2" id="KW-1185">Reference proteome</keyword>
<evidence type="ECO:0000313" key="2">
    <source>
        <dbReference type="Proteomes" id="UP001151081"/>
    </source>
</evidence>
<sequence>MRSTKKTQVLSKALALSFLLGAGGCVVLGYDFNKQPPISCERAQDCPGEDSDCGTRACEKGVCKYVNVKPAGESPLGQRLDDCQEFTCDGTGHAVSKPAPDQTPDDGSECTENKCIDGTPLFVPLEQNAACGKDKLLKCDGLGSCAGCTMPSECGDDGPCLKWSCESGVCIRAFEPAGTVVANTVTGDCKAEACDGAGNLGQIPDPNDAADDGDSCTADICKDGATVRESAANGTACGMGCQSCTDGLCGDCSPGFVCEGTACVSVGEQPVGAVCTENPDCMSGFCVQGVCCESACDGKCMGCVNTATGMPNGVCAPALDGNNPGGRCEGADTCVGGKCRCENGVQDGNELKVDCGGSCAPCKGTWVCNGDAGCGAPIAECCFFDCIGCGDETTACFDIQSKECFIGEQSKSFTGGTFWDGCAKCNRMTCICQ</sequence>
<evidence type="ECO:0000313" key="1">
    <source>
        <dbReference type="EMBL" id="MDC3986958.1"/>
    </source>
</evidence>
<proteinExistence type="predicted"/>
<reference evidence="1 2" key="1">
    <citation type="submission" date="2021-04" db="EMBL/GenBank/DDBJ databases">
        <title>Genome analysis of Polyangium sp.</title>
        <authorList>
            <person name="Li Y."/>
            <person name="Wang J."/>
        </authorList>
    </citation>
    <scope>NUCLEOTIDE SEQUENCE [LARGE SCALE GENOMIC DNA]</scope>
    <source>
        <strain evidence="1 2">SDU14</strain>
    </source>
</reference>
<dbReference type="EMBL" id="JAGTJJ010000045">
    <property type="protein sequence ID" value="MDC3986958.1"/>
    <property type="molecule type" value="Genomic_DNA"/>
</dbReference>
<protein>
    <submittedName>
        <fullName evidence="1">Uncharacterized protein</fullName>
    </submittedName>
</protein>
<gene>
    <name evidence="1" type="ORF">KEG57_41200</name>
</gene>
<name>A0A9X3XE29_9BACT</name>
<dbReference type="RefSeq" id="WP_272426550.1">
    <property type="nucleotide sequence ID" value="NZ_JAGTJJ010000045.1"/>
</dbReference>
<comment type="caution">
    <text evidence="1">The sequence shown here is derived from an EMBL/GenBank/DDBJ whole genome shotgun (WGS) entry which is preliminary data.</text>
</comment>
<organism evidence="1 2">
    <name type="scientific">Polyangium jinanense</name>
    <dbReference type="NCBI Taxonomy" id="2829994"/>
    <lineage>
        <taxon>Bacteria</taxon>
        <taxon>Pseudomonadati</taxon>
        <taxon>Myxococcota</taxon>
        <taxon>Polyangia</taxon>
        <taxon>Polyangiales</taxon>
        <taxon>Polyangiaceae</taxon>
        <taxon>Polyangium</taxon>
    </lineage>
</organism>
<dbReference type="AlphaFoldDB" id="A0A9X3XE29"/>
<accession>A0A9X3XE29</accession>
<dbReference type="Proteomes" id="UP001151081">
    <property type="component" value="Unassembled WGS sequence"/>
</dbReference>
<dbReference type="PROSITE" id="PS51257">
    <property type="entry name" value="PROKAR_LIPOPROTEIN"/>
    <property type="match status" value="1"/>
</dbReference>